<dbReference type="InterPro" id="IPR032347">
    <property type="entry name" value="DUF4864"/>
</dbReference>
<evidence type="ECO:0000256" key="1">
    <source>
        <dbReference type="SAM" id="Phobius"/>
    </source>
</evidence>
<proteinExistence type="predicted"/>
<keyword evidence="1" id="KW-0812">Transmembrane</keyword>
<protein>
    <submittedName>
        <fullName evidence="2">Unannotated protein</fullName>
    </submittedName>
</protein>
<feature type="transmembrane region" description="Helical" evidence="1">
    <location>
        <begin position="21"/>
        <end position="40"/>
    </location>
</feature>
<accession>A0A6J7J196</accession>
<sequence>MPTNVSGTGDCHQRPSDRSSLLRLAVVVSFLLTAVVMLAACSPSPSASQPASDADPMIQTCTPEVAEAAFDVVTRQARAFANDDFDAALQFASTGFRSSVTLPRFKALIVSSYNFLLTSPQLRLTECSTEGKVALLRVGASSNVALEYRMVTEDGQWRIDGASILKEIAA</sequence>
<dbReference type="AlphaFoldDB" id="A0A6J7J196"/>
<evidence type="ECO:0000313" key="2">
    <source>
        <dbReference type="EMBL" id="CAB4937138.1"/>
    </source>
</evidence>
<dbReference type="Pfam" id="PF16156">
    <property type="entry name" value="DUF4864"/>
    <property type="match status" value="1"/>
</dbReference>
<organism evidence="2">
    <name type="scientific">freshwater metagenome</name>
    <dbReference type="NCBI Taxonomy" id="449393"/>
    <lineage>
        <taxon>unclassified sequences</taxon>
        <taxon>metagenomes</taxon>
        <taxon>ecological metagenomes</taxon>
    </lineage>
</organism>
<reference evidence="2" key="1">
    <citation type="submission" date="2020-05" db="EMBL/GenBank/DDBJ databases">
        <authorList>
            <person name="Chiriac C."/>
            <person name="Salcher M."/>
            <person name="Ghai R."/>
            <person name="Kavagutti S V."/>
        </authorList>
    </citation>
    <scope>NUCLEOTIDE SEQUENCE</scope>
</reference>
<dbReference type="EMBL" id="CAFBNE010000013">
    <property type="protein sequence ID" value="CAB4937138.1"/>
    <property type="molecule type" value="Genomic_DNA"/>
</dbReference>
<gene>
    <name evidence="2" type="ORF">UFOPK3772_00645</name>
</gene>
<keyword evidence="1" id="KW-0472">Membrane</keyword>
<keyword evidence="1" id="KW-1133">Transmembrane helix</keyword>
<name>A0A6J7J196_9ZZZZ</name>